<gene>
    <name evidence="2" type="ORF">ABWT76_004899</name>
</gene>
<accession>A0AAU8JCZ7</accession>
<feature type="region of interest" description="Disordered" evidence="1">
    <location>
        <begin position="1"/>
        <end position="26"/>
    </location>
</feature>
<dbReference type="InterPro" id="IPR011335">
    <property type="entry name" value="Restrct_endonuc-II-like"/>
</dbReference>
<dbReference type="Gene3D" id="3.40.1350.10">
    <property type="match status" value="1"/>
</dbReference>
<evidence type="ECO:0000256" key="1">
    <source>
        <dbReference type="SAM" id="MobiDB-lite"/>
    </source>
</evidence>
<dbReference type="RefSeq" id="WP_322096553.1">
    <property type="nucleotide sequence ID" value="NZ_CP159837.1"/>
</dbReference>
<name>A0AAU8JCZ7_9CYAN</name>
<dbReference type="AlphaFoldDB" id="A0AAU8JCZ7"/>
<reference evidence="2" key="1">
    <citation type="submission" date="2024-07" db="EMBL/GenBank/DDBJ databases">
        <authorList>
            <person name="Kim Y.J."/>
            <person name="Jeong J.Y."/>
        </authorList>
    </citation>
    <scope>NUCLEOTIDE SEQUENCE</scope>
    <source>
        <strain evidence="2">GIHE-MW2</strain>
    </source>
</reference>
<dbReference type="EMBL" id="CP159837">
    <property type="protein sequence ID" value="XCM36161.1"/>
    <property type="molecule type" value="Genomic_DNA"/>
</dbReference>
<dbReference type="GO" id="GO:0003676">
    <property type="term" value="F:nucleic acid binding"/>
    <property type="evidence" value="ECO:0007669"/>
    <property type="project" value="InterPro"/>
</dbReference>
<dbReference type="SUPFAM" id="SSF52980">
    <property type="entry name" value="Restriction endonuclease-like"/>
    <property type="match status" value="1"/>
</dbReference>
<protein>
    <submittedName>
        <fullName evidence="2">XisH family protein</fullName>
    </submittedName>
</protein>
<dbReference type="Pfam" id="PF08814">
    <property type="entry name" value="XisH"/>
    <property type="match status" value="1"/>
</dbReference>
<proteinExistence type="predicted"/>
<dbReference type="InterPro" id="IPR014919">
    <property type="entry name" value="XisH"/>
</dbReference>
<evidence type="ECO:0000313" key="2">
    <source>
        <dbReference type="EMBL" id="XCM36161.1"/>
    </source>
</evidence>
<feature type="compositionally biased region" description="Low complexity" evidence="1">
    <location>
        <begin position="9"/>
        <end position="21"/>
    </location>
</feature>
<sequence length="180" mass="20909">MHPLPLHPTPYTLHPTPQPTTKESLPNNQQQFMPTKDIFHNAVKNALIKDGWTITDDPLYLDYGGIDMYVDLGAEKIIAAEKLSEKGTEKIAVEIKSFVHPSMTYEFHTALGHYLNYRLALDDIQPERKLYLAISEETYETFFILPFTQNFVNKNQIYLLIYDSNQEVIKQWKNCQNTEN</sequence>
<dbReference type="InterPro" id="IPR011856">
    <property type="entry name" value="tRNA_endonuc-like_dom_sf"/>
</dbReference>
<organism evidence="2">
    <name type="scientific">Planktothricoides raciborskii GIHE-MW2</name>
    <dbReference type="NCBI Taxonomy" id="2792601"/>
    <lineage>
        <taxon>Bacteria</taxon>
        <taxon>Bacillati</taxon>
        <taxon>Cyanobacteriota</taxon>
        <taxon>Cyanophyceae</taxon>
        <taxon>Oscillatoriophycideae</taxon>
        <taxon>Oscillatoriales</taxon>
        <taxon>Oscillatoriaceae</taxon>
        <taxon>Planktothricoides</taxon>
    </lineage>
</organism>
<dbReference type="CDD" id="cd22366">
    <property type="entry name" value="XisH-like"/>
    <property type="match status" value="1"/>
</dbReference>